<dbReference type="InterPro" id="IPR036116">
    <property type="entry name" value="FN3_sf"/>
</dbReference>
<dbReference type="InterPro" id="IPR013783">
    <property type="entry name" value="Ig-like_fold"/>
</dbReference>
<dbReference type="AlphaFoldDB" id="A0A979FQ28"/>
<gene>
    <name evidence="3" type="primary">LOC125178488</name>
</gene>
<feature type="non-terminal residue" evidence="3">
    <location>
        <position position="517"/>
    </location>
</feature>
<dbReference type="CDD" id="cd00063">
    <property type="entry name" value="FN3"/>
    <property type="match status" value="1"/>
</dbReference>
<dbReference type="InterPro" id="IPR003961">
    <property type="entry name" value="FN3_dom"/>
</dbReference>
<evidence type="ECO:0000313" key="2">
    <source>
        <dbReference type="Proteomes" id="UP000694843"/>
    </source>
</evidence>
<proteinExistence type="predicted"/>
<protein>
    <submittedName>
        <fullName evidence="3">Uncharacterized protein LOC125178488</fullName>
    </submittedName>
</protein>
<evidence type="ECO:0000259" key="1">
    <source>
        <dbReference type="PROSITE" id="PS50853"/>
    </source>
</evidence>
<name>A0A979FQ28_HYAAZ</name>
<accession>A0A979FQ28</accession>
<dbReference type="OrthoDB" id="65481at2759"/>
<evidence type="ECO:0000313" key="3">
    <source>
        <dbReference type="RefSeq" id="XP_047738264.1"/>
    </source>
</evidence>
<keyword evidence="2" id="KW-1185">Reference proteome</keyword>
<dbReference type="KEGG" id="hazt:125178488"/>
<dbReference type="PROSITE" id="PS50853">
    <property type="entry name" value="FN3"/>
    <property type="match status" value="1"/>
</dbReference>
<sequence length="517" mass="55273">MLSARGAVLITDADLNSTATLTLQHVSVQHLALQQHDPLLSVLPASVNASSVTCEGNWQDFVVTWQPVNNVDVNVTYDVVAHVTINGVRERLVTSSPQARVSLPWRPAQPHLPFTLTVTSVTAWGVSAPTEVSLHSPPSVPEPPRSLRYYVSPQEGELELRWLPPLQSNGVIQLYHVHLCDAPAAGADTQLCVAADNCTQLTLPGTQLQLHLHLPQPSFYFSVTAATSVGCGRPSEEVVVNTSLVQPAPCLLIASSTQVVLVDADLQTQRQLGGWGWQVAGGGVGAMLGNHTAFLQDTTNRLHAVDLLTNRTWVVASLAEPALAVAVDHVAEKLVWLQPWRHPLPQPLSHNTSGAPPRTTTTPPSNMVALWSADLTFGVRERLVSFSSSGTITHITIALRILPASESYQPRNPTSLGILPASESYQHQNPTSLRILPVSESYRPQLRILLFSGFSGGAERQFPLDSSACPTPTDLAGGLTYDARRSEVLVATNAAGIVAVDPSGRHCAAAASTALAD</sequence>
<dbReference type="RefSeq" id="XP_047738264.1">
    <property type="nucleotide sequence ID" value="XM_047882308.1"/>
</dbReference>
<dbReference type="SUPFAM" id="SSF49265">
    <property type="entry name" value="Fibronectin type III"/>
    <property type="match status" value="1"/>
</dbReference>
<reference evidence="3" key="1">
    <citation type="submission" date="2025-08" db="UniProtKB">
        <authorList>
            <consortium name="RefSeq"/>
        </authorList>
    </citation>
    <scope>IDENTIFICATION</scope>
    <source>
        <tissue evidence="3">Whole organism</tissue>
    </source>
</reference>
<dbReference type="Proteomes" id="UP000694843">
    <property type="component" value="Unplaced"/>
</dbReference>
<dbReference type="GeneID" id="125178488"/>
<feature type="domain" description="Fibronectin type-III" evidence="1">
    <location>
        <begin position="143"/>
        <end position="245"/>
    </location>
</feature>
<dbReference type="Gene3D" id="2.60.40.10">
    <property type="entry name" value="Immunoglobulins"/>
    <property type="match status" value="1"/>
</dbReference>
<organism evidence="2 3">
    <name type="scientific">Hyalella azteca</name>
    <name type="common">Amphipod</name>
    <dbReference type="NCBI Taxonomy" id="294128"/>
    <lineage>
        <taxon>Eukaryota</taxon>
        <taxon>Metazoa</taxon>
        <taxon>Ecdysozoa</taxon>
        <taxon>Arthropoda</taxon>
        <taxon>Crustacea</taxon>
        <taxon>Multicrustacea</taxon>
        <taxon>Malacostraca</taxon>
        <taxon>Eumalacostraca</taxon>
        <taxon>Peracarida</taxon>
        <taxon>Amphipoda</taxon>
        <taxon>Senticaudata</taxon>
        <taxon>Talitrida</taxon>
        <taxon>Talitroidea</taxon>
        <taxon>Hyalellidae</taxon>
        <taxon>Hyalella</taxon>
    </lineage>
</organism>